<evidence type="ECO:0000313" key="4">
    <source>
        <dbReference type="Proteomes" id="UP000189941"/>
    </source>
</evidence>
<name>A0A1T4MVW6_9LACT</name>
<gene>
    <name evidence="2" type="primary">cutC</name>
    <name evidence="3" type="ORF">SAMN02746011_01576</name>
</gene>
<dbReference type="Gene3D" id="3.20.20.380">
    <property type="entry name" value="Copper homeostasis (CutC) domain"/>
    <property type="match status" value="1"/>
</dbReference>
<evidence type="ECO:0000256" key="1">
    <source>
        <dbReference type="ARBA" id="ARBA00007768"/>
    </source>
</evidence>
<dbReference type="GO" id="GO:0005737">
    <property type="term" value="C:cytoplasm"/>
    <property type="evidence" value="ECO:0007669"/>
    <property type="project" value="UniProtKB-SubCell"/>
</dbReference>
<dbReference type="PANTHER" id="PTHR12598:SF0">
    <property type="entry name" value="COPPER HOMEOSTASIS PROTEIN CUTC HOMOLOG"/>
    <property type="match status" value="1"/>
</dbReference>
<dbReference type="EMBL" id="FUWO01000014">
    <property type="protein sequence ID" value="SJZ71260.1"/>
    <property type="molecule type" value="Genomic_DNA"/>
</dbReference>
<dbReference type="OrthoDB" id="9815677at2"/>
<evidence type="ECO:0000256" key="2">
    <source>
        <dbReference type="HAMAP-Rule" id="MF_00795"/>
    </source>
</evidence>
<proteinExistence type="inferred from homology"/>
<dbReference type="Pfam" id="PF03932">
    <property type="entry name" value="CutC"/>
    <property type="match status" value="1"/>
</dbReference>
<protein>
    <recommendedName>
        <fullName evidence="2">PF03932 family protein CutC</fullName>
    </recommendedName>
</protein>
<accession>A0A1T4MVW6</accession>
<dbReference type="SUPFAM" id="SSF110395">
    <property type="entry name" value="CutC-like"/>
    <property type="match status" value="1"/>
</dbReference>
<evidence type="ECO:0000313" key="3">
    <source>
        <dbReference type="EMBL" id="SJZ71260.1"/>
    </source>
</evidence>
<dbReference type="InterPro" id="IPR005627">
    <property type="entry name" value="CutC-like"/>
</dbReference>
<reference evidence="4" key="1">
    <citation type="submission" date="2017-02" db="EMBL/GenBank/DDBJ databases">
        <authorList>
            <person name="Varghese N."/>
            <person name="Submissions S."/>
        </authorList>
    </citation>
    <scope>NUCLEOTIDE SEQUENCE [LARGE SCALE GENOMIC DNA]</scope>
    <source>
        <strain evidence="4">DSM 15739</strain>
    </source>
</reference>
<dbReference type="PANTHER" id="PTHR12598">
    <property type="entry name" value="COPPER HOMEOSTASIS PROTEIN CUTC"/>
    <property type="match status" value="1"/>
</dbReference>
<dbReference type="HAMAP" id="MF_00795">
    <property type="entry name" value="CutC"/>
    <property type="match status" value="1"/>
</dbReference>
<organism evidence="3 4">
    <name type="scientific">Globicatella sulfidifaciens DSM 15739</name>
    <dbReference type="NCBI Taxonomy" id="1121925"/>
    <lineage>
        <taxon>Bacteria</taxon>
        <taxon>Bacillati</taxon>
        <taxon>Bacillota</taxon>
        <taxon>Bacilli</taxon>
        <taxon>Lactobacillales</taxon>
        <taxon>Aerococcaceae</taxon>
        <taxon>Globicatella</taxon>
    </lineage>
</organism>
<dbReference type="AlphaFoldDB" id="A0A1T4MVW6"/>
<dbReference type="STRING" id="1121925.SAMN02746011_01576"/>
<sequence>MLEICCGSYEDALAAYNGGAKQIELNAALALGGLTPSLASLTLTKRHTDLKVICMVRPRGGGFCYSEKEFEVMMADCQLLLENGADGIAFGFLNSDLTIDTIRAQKMINLIHQYKKEAVFHRAIDVVNDYETSIETLIKLNIDRILTSGQKEKAPQAVERLASIQAQYGAQITFLIGSGVNETNAVELMQTTGITNIHSSCKDWCLDPTTENLDVSYAYTESPSPLAYDVVLMEKVRKLVRVVTE</sequence>
<comment type="caution">
    <text evidence="2">Once thought to be involved in copper homeostasis, experiments in E.coli have shown this is not the case.</text>
</comment>
<dbReference type="RefSeq" id="WP_078756289.1">
    <property type="nucleotide sequence ID" value="NZ_FUWO01000014.1"/>
</dbReference>
<dbReference type="Proteomes" id="UP000189941">
    <property type="component" value="Unassembled WGS sequence"/>
</dbReference>
<dbReference type="InterPro" id="IPR036822">
    <property type="entry name" value="CutC-like_dom_sf"/>
</dbReference>
<keyword evidence="2" id="KW-0963">Cytoplasm</keyword>
<keyword evidence="4" id="KW-1185">Reference proteome</keyword>
<comment type="subcellular location">
    <subcellularLocation>
        <location evidence="2">Cytoplasm</location>
    </subcellularLocation>
</comment>
<dbReference type="GO" id="GO:0005507">
    <property type="term" value="F:copper ion binding"/>
    <property type="evidence" value="ECO:0007669"/>
    <property type="project" value="TreeGrafter"/>
</dbReference>
<comment type="similarity">
    <text evidence="1 2">Belongs to the CutC family.</text>
</comment>